<dbReference type="GO" id="GO:0046503">
    <property type="term" value="P:glycerolipid catabolic process"/>
    <property type="evidence" value="ECO:0007669"/>
    <property type="project" value="TreeGrafter"/>
</dbReference>
<dbReference type="InterPro" id="IPR000073">
    <property type="entry name" value="AB_hydrolase_1"/>
</dbReference>
<dbReference type="OrthoDB" id="9802489at2"/>
<reference evidence="3" key="1">
    <citation type="submission" date="2017-09" db="EMBL/GenBank/DDBJ databases">
        <authorList>
            <person name="Varghese N."/>
            <person name="Submissions S."/>
        </authorList>
    </citation>
    <scope>NUCLEOTIDE SEQUENCE [LARGE SCALE GENOMIC DNA]</scope>
    <source>
        <strain evidence="3">DSM 44270</strain>
    </source>
</reference>
<evidence type="ECO:0000313" key="2">
    <source>
        <dbReference type="EMBL" id="SOD98422.1"/>
    </source>
</evidence>
<organism evidence="2 3">
    <name type="scientific">Blastococcus haudaquaticus</name>
    <dbReference type="NCBI Taxonomy" id="1938745"/>
    <lineage>
        <taxon>Bacteria</taxon>
        <taxon>Bacillati</taxon>
        <taxon>Actinomycetota</taxon>
        <taxon>Actinomycetes</taxon>
        <taxon>Geodermatophilales</taxon>
        <taxon>Geodermatophilaceae</taxon>
        <taxon>Blastococcus</taxon>
    </lineage>
</organism>
<sequence length="278" mass="29780">MTDVRSTLHEPRRGAFPNGMEYLTWGDGPRTLLSVLGGPGSFVPTGTMARMLVRQARPYVAAGYTVWIVTRRRDMPDGHGIADMAGDYAQVVAEQFGGRVDLVVGESYGGMVAQYLAALHPERLGHLALVVSGCEVSAWGKDVDARLGAALARGDVGASGTAFAEYLLPGDRLRLPRRLLGPLIGRVLFADEVCPPGDVLVEVEAELAFDSRAVLPAVRVPVLMVSGSRDRFFPPDVVEETAALIPDCTVVRYRGKGHLGTGTDKRVAADVLAFVDRP</sequence>
<keyword evidence="3" id="KW-1185">Reference proteome</keyword>
<dbReference type="Gene3D" id="3.40.50.1820">
    <property type="entry name" value="alpha/beta hydrolase"/>
    <property type="match status" value="1"/>
</dbReference>
<evidence type="ECO:0000259" key="1">
    <source>
        <dbReference type="Pfam" id="PF00561"/>
    </source>
</evidence>
<feature type="domain" description="AB hydrolase-1" evidence="1">
    <location>
        <begin position="81"/>
        <end position="259"/>
    </location>
</feature>
<dbReference type="PRINTS" id="PR00111">
    <property type="entry name" value="ABHYDROLASE"/>
</dbReference>
<dbReference type="PANTHER" id="PTHR43433">
    <property type="entry name" value="HYDROLASE, ALPHA/BETA FOLD FAMILY PROTEIN"/>
    <property type="match status" value="1"/>
</dbReference>
<dbReference type="GO" id="GO:0004806">
    <property type="term" value="F:triacylglycerol lipase activity"/>
    <property type="evidence" value="ECO:0007669"/>
    <property type="project" value="TreeGrafter"/>
</dbReference>
<protein>
    <submittedName>
        <fullName evidence="2">Pimeloyl-ACP methyl ester carboxylesterase</fullName>
    </submittedName>
</protein>
<dbReference type="AlphaFoldDB" id="A0A286GSH5"/>
<dbReference type="PANTHER" id="PTHR43433:SF5">
    <property type="entry name" value="AB HYDROLASE-1 DOMAIN-CONTAINING PROTEIN"/>
    <property type="match status" value="1"/>
</dbReference>
<dbReference type="InterPro" id="IPR029058">
    <property type="entry name" value="AB_hydrolase_fold"/>
</dbReference>
<gene>
    <name evidence="2" type="ORF">SAMN06272739_1889</name>
</gene>
<dbReference type="SUPFAM" id="SSF53474">
    <property type="entry name" value="alpha/beta-Hydrolases"/>
    <property type="match status" value="1"/>
</dbReference>
<name>A0A286GSH5_9ACTN</name>
<accession>A0A286GSH5</accession>
<dbReference type="Proteomes" id="UP000219482">
    <property type="component" value="Unassembled WGS sequence"/>
</dbReference>
<dbReference type="Pfam" id="PF00561">
    <property type="entry name" value="Abhydrolase_1"/>
    <property type="match status" value="1"/>
</dbReference>
<dbReference type="RefSeq" id="WP_097183616.1">
    <property type="nucleotide sequence ID" value="NZ_OCNK01000002.1"/>
</dbReference>
<evidence type="ECO:0000313" key="3">
    <source>
        <dbReference type="Proteomes" id="UP000219482"/>
    </source>
</evidence>
<dbReference type="EMBL" id="OCNK01000002">
    <property type="protein sequence ID" value="SOD98422.1"/>
    <property type="molecule type" value="Genomic_DNA"/>
</dbReference>
<dbReference type="InterPro" id="IPR050471">
    <property type="entry name" value="AB_hydrolase"/>
</dbReference>
<proteinExistence type="predicted"/>